<evidence type="ECO:0000256" key="5">
    <source>
        <dbReference type="ARBA" id="ARBA00022777"/>
    </source>
</evidence>
<keyword evidence="4" id="KW-0808">Transferase</keyword>
<name>A0A7X9FUI8_9DELT</name>
<dbReference type="Pfam" id="PF00512">
    <property type="entry name" value="HisKA"/>
    <property type="match status" value="1"/>
</dbReference>
<dbReference type="Pfam" id="PF02518">
    <property type="entry name" value="HATPase_c"/>
    <property type="match status" value="1"/>
</dbReference>
<dbReference type="CDD" id="cd00082">
    <property type="entry name" value="HisKA"/>
    <property type="match status" value="1"/>
</dbReference>
<protein>
    <recommendedName>
        <fullName evidence="2">histidine kinase</fullName>
        <ecNumber evidence="2">2.7.13.3</ecNumber>
    </recommendedName>
</protein>
<dbReference type="SUPFAM" id="SSF55874">
    <property type="entry name" value="ATPase domain of HSP90 chaperone/DNA topoisomerase II/histidine kinase"/>
    <property type="match status" value="1"/>
</dbReference>
<dbReference type="PROSITE" id="PS50109">
    <property type="entry name" value="HIS_KIN"/>
    <property type="match status" value="1"/>
</dbReference>
<dbReference type="Gene3D" id="1.10.287.130">
    <property type="match status" value="1"/>
</dbReference>
<evidence type="ECO:0000313" key="8">
    <source>
        <dbReference type="EMBL" id="NMC64366.1"/>
    </source>
</evidence>
<accession>A0A7X9FUI8</accession>
<proteinExistence type="predicted"/>
<keyword evidence="5 8" id="KW-0418">Kinase</keyword>
<sequence>MSGESNDNLARLNFLAKMALLLNSSLDTRRIIAVALQHLQGILNAEAATVFCLETGSKEIVFWALPRTDEKLLNKRLPLGKGIVGWVIENKQPLHVKDVSKDPRFFNAFDSQGAFITREIICVPLIARGNNLLGALQVLNPLDRDCFEEEDLGFVEQCAQQLSLALENAQLYEALREQNLKLEVLGRRKSEIVSVISHEFRTPLNIIRTAAELIVGPTGDSHTFAKEISDALFKGVDRLSKIVAEITNLSLVEQPNMQIEREKISAAQLVEDVANKFESIVKERSLNFIFECQDCKDMIEGDRALLVIVLCNLMANAIRFTPDGGSIKLFCKSEAKLVEFAVEDTGIGIPKEEIPLIFEKFYEVQPAVNHSSGDYGFKSCGLGLGLATATSILKSHGSKLHVQSEEGSGSRFSFLLAAV</sequence>
<dbReference type="SUPFAM" id="SSF55781">
    <property type="entry name" value="GAF domain-like"/>
    <property type="match status" value="1"/>
</dbReference>
<comment type="catalytic activity">
    <reaction evidence="1">
        <text>ATP + protein L-histidine = ADP + protein N-phospho-L-histidine.</text>
        <dbReference type="EC" id="2.7.13.3"/>
    </reaction>
</comment>
<evidence type="ECO:0000256" key="3">
    <source>
        <dbReference type="ARBA" id="ARBA00022553"/>
    </source>
</evidence>
<evidence type="ECO:0000256" key="1">
    <source>
        <dbReference type="ARBA" id="ARBA00000085"/>
    </source>
</evidence>
<dbReference type="SMART" id="SM00065">
    <property type="entry name" value="GAF"/>
    <property type="match status" value="1"/>
</dbReference>
<evidence type="ECO:0000256" key="4">
    <source>
        <dbReference type="ARBA" id="ARBA00022679"/>
    </source>
</evidence>
<dbReference type="Pfam" id="PF01590">
    <property type="entry name" value="GAF"/>
    <property type="match status" value="1"/>
</dbReference>
<dbReference type="FunFam" id="3.30.565.10:FF:000006">
    <property type="entry name" value="Sensor histidine kinase WalK"/>
    <property type="match status" value="1"/>
</dbReference>
<keyword evidence="6" id="KW-0902">Two-component regulatory system</keyword>
<gene>
    <name evidence="8" type="ORF">GYA55_14475</name>
</gene>
<dbReference type="InterPro" id="IPR029016">
    <property type="entry name" value="GAF-like_dom_sf"/>
</dbReference>
<dbReference type="SMART" id="SM00387">
    <property type="entry name" value="HATPase_c"/>
    <property type="match status" value="1"/>
</dbReference>
<dbReference type="InterPro" id="IPR004358">
    <property type="entry name" value="Sig_transdc_His_kin-like_C"/>
</dbReference>
<dbReference type="EC" id="2.7.13.3" evidence="2"/>
<keyword evidence="3" id="KW-0597">Phosphoprotein</keyword>
<feature type="domain" description="Histidine kinase" evidence="7">
    <location>
        <begin position="195"/>
        <end position="419"/>
    </location>
</feature>
<dbReference type="PANTHER" id="PTHR43711:SF1">
    <property type="entry name" value="HISTIDINE KINASE 1"/>
    <property type="match status" value="1"/>
</dbReference>
<evidence type="ECO:0000256" key="6">
    <source>
        <dbReference type="ARBA" id="ARBA00023012"/>
    </source>
</evidence>
<organism evidence="8 9">
    <name type="scientific">SAR324 cluster bacterium</name>
    <dbReference type="NCBI Taxonomy" id="2024889"/>
    <lineage>
        <taxon>Bacteria</taxon>
        <taxon>Deltaproteobacteria</taxon>
        <taxon>SAR324 cluster</taxon>
    </lineage>
</organism>
<dbReference type="AlphaFoldDB" id="A0A7X9FUI8"/>
<reference evidence="8 9" key="1">
    <citation type="journal article" date="2020" name="Biotechnol. Biofuels">
        <title>New insights from the biogas microbiome by comprehensive genome-resolved metagenomics of nearly 1600 species originating from multiple anaerobic digesters.</title>
        <authorList>
            <person name="Campanaro S."/>
            <person name="Treu L."/>
            <person name="Rodriguez-R L.M."/>
            <person name="Kovalovszki A."/>
            <person name="Ziels R.M."/>
            <person name="Maus I."/>
            <person name="Zhu X."/>
            <person name="Kougias P.G."/>
            <person name="Basile A."/>
            <person name="Luo G."/>
            <person name="Schluter A."/>
            <person name="Konstantinidis K.T."/>
            <person name="Angelidaki I."/>
        </authorList>
    </citation>
    <scope>NUCLEOTIDE SEQUENCE [LARGE SCALE GENOMIC DNA]</scope>
    <source>
        <strain evidence="8">AS27yjCOA_65</strain>
    </source>
</reference>
<dbReference type="Proteomes" id="UP000524246">
    <property type="component" value="Unassembled WGS sequence"/>
</dbReference>
<evidence type="ECO:0000313" key="9">
    <source>
        <dbReference type="Proteomes" id="UP000524246"/>
    </source>
</evidence>
<dbReference type="InterPro" id="IPR036890">
    <property type="entry name" value="HATPase_C_sf"/>
</dbReference>
<dbReference type="Gene3D" id="3.30.450.40">
    <property type="match status" value="1"/>
</dbReference>
<dbReference type="InterPro" id="IPR003594">
    <property type="entry name" value="HATPase_dom"/>
</dbReference>
<evidence type="ECO:0000256" key="2">
    <source>
        <dbReference type="ARBA" id="ARBA00012438"/>
    </source>
</evidence>
<dbReference type="InterPro" id="IPR003018">
    <property type="entry name" value="GAF"/>
</dbReference>
<dbReference type="CDD" id="cd00075">
    <property type="entry name" value="HATPase"/>
    <property type="match status" value="1"/>
</dbReference>
<comment type="caution">
    <text evidence="8">The sequence shown here is derived from an EMBL/GenBank/DDBJ whole genome shotgun (WGS) entry which is preliminary data.</text>
</comment>
<dbReference type="PRINTS" id="PR00344">
    <property type="entry name" value="BCTRLSENSOR"/>
</dbReference>
<dbReference type="SUPFAM" id="SSF47384">
    <property type="entry name" value="Homodimeric domain of signal transducing histidine kinase"/>
    <property type="match status" value="1"/>
</dbReference>
<dbReference type="Gene3D" id="3.30.565.10">
    <property type="entry name" value="Histidine kinase-like ATPase, C-terminal domain"/>
    <property type="match status" value="1"/>
</dbReference>
<dbReference type="EMBL" id="JAAZON010000658">
    <property type="protein sequence ID" value="NMC64366.1"/>
    <property type="molecule type" value="Genomic_DNA"/>
</dbReference>
<dbReference type="GO" id="GO:0000155">
    <property type="term" value="F:phosphorelay sensor kinase activity"/>
    <property type="evidence" value="ECO:0007669"/>
    <property type="project" value="InterPro"/>
</dbReference>
<dbReference type="PANTHER" id="PTHR43711">
    <property type="entry name" value="TWO-COMPONENT HISTIDINE KINASE"/>
    <property type="match status" value="1"/>
</dbReference>
<dbReference type="InterPro" id="IPR036097">
    <property type="entry name" value="HisK_dim/P_sf"/>
</dbReference>
<dbReference type="InterPro" id="IPR005467">
    <property type="entry name" value="His_kinase_dom"/>
</dbReference>
<evidence type="ECO:0000259" key="7">
    <source>
        <dbReference type="PROSITE" id="PS50109"/>
    </source>
</evidence>
<dbReference type="SMART" id="SM00388">
    <property type="entry name" value="HisKA"/>
    <property type="match status" value="1"/>
</dbReference>
<dbReference type="InterPro" id="IPR050736">
    <property type="entry name" value="Sensor_HK_Regulatory"/>
</dbReference>
<dbReference type="InterPro" id="IPR003661">
    <property type="entry name" value="HisK_dim/P_dom"/>
</dbReference>